<evidence type="ECO:0000256" key="12">
    <source>
        <dbReference type="SAM" id="Phobius"/>
    </source>
</evidence>
<keyword evidence="7" id="KW-0378">Hydrolase</keyword>
<accession>A0A2T5GDA9</accession>
<keyword evidence="10" id="KW-0482">Metalloprotease</keyword>
<feature type="transmembrane region" description="Helical" evidence="12">
    <location>
        <begin position="179"/>
        <end position="196"/>
    </location>
</feature>
<keyword evidence="8" id="KW-0862">Zinc</keyword>
<dbReference type="GO" id="GO:0046872">
    <property type="term" value="F:metal ion binding"/>
    <property type="evidence" value="ECO:0007669"/>
    <property type="project" value="UniProtKB-KW"/>
</dbReference>
<comment type="caution">
    <text evidence="14">The sequence shown here is derived from an EMBL/GenBank/DDBJ whole genome shotgun (WGS) entry which is preliminary data.</text>
</comment>
<sequence>MIRVSVHPLFWPLIAAGLLAGRIGELLLLFALVLAHELAHAVAAEACGYRVERIVLLPFGGALIAEPPPLLTARVEAIVAAAGPLMNAALLVAGAVLERAAGESAGGFPPGTLQAWQAGNGALLSVNLLPFFPLDGGRLLQAGLSCLVPYRRSLVGSYALTLLGGSALLFALIGLRQAGWAVATASFWTVVAYAVWESGQAWRALPLTMAAFWLRRTLHAEAIRRFPVRIVAVDGPLTPDGAVGRLFRERYHRFVCRGRPETGGRLRCPGPSPVSAVEERAASVGAGSVQAPDEFRFIACLVRGEDVCRGGCNGSSGAL</sequence>
<feature type="transmembrane region" description="Helical" evidence="12">
    <location>
        <begin position="154"/>
        <end position="173"/>
    </location>
</feature>
<dbReference type="GO" id="GO:0006508">
    <property type="term" value="P:proteolysis"/>
    <property type="evidence" value="ECO:0007669"/>
    <property type="project" value="UniProtKB-KW"/>
</dbReference>
<protein>
    <recommendedName>
        <fullName evidence="13">Peptidase M50 domain-containing protein</fullName>
    </recommendedName>
</protein>
<evidence type="ECO:0000256" key="9">
    <source>
        <dbReference type="ARBA" id="ARBA00022989"/>
    </source>
</evidence>
<evidence type="ECO:0000256" key="3">
    <source>
        <dbReference type="ARBA" id="ARBA00007931"/>
    </source>
</evidence>
<dbReference type="InterPro" id="IPR008915">
    <property type="entry name" value="Peptidase_M50"/>
</dbReference>
<keyword evidence="5 12" id="KW-0812">Transmembrane</keyword>
<evidence type="ECO:0000256" key="11">
    <source>
        <dbReference type="ARBA" id="ARBA00023136"/>
    </source>
</evidence>
<keyword evidence="9 12" id="KW-1133">Transmembrane helix</keyword>
<evidence type="ECO:0000256" key="5">
    <source>
        <dbReference type="ARBA" id="ARBA00022692"/>
    </source>
</evidence>
<dbReference type="PANTHER" id="PTHR39188">
    <property type="entry name" value="MEMBRANE-ASSOCIATED ZINC METALLOPROTEASE M50B"/>
    <property type="match status" value="1"/>
</dbReference>
<dbReference type="Pfam" id="PF02163">
    <property type="entry name" value="Peptidase_M50"/>
    <property type="match status" value="1"/>
</dbReference>
<dbReference type="EMBL" id="PEBV01000006">
    <property type="protein sequence ID" value="PTQ54181.1"/>
    <property type="molecule type" value="Genomic_DNA"/>
</dbReference>
<dbReference type="Proteomes" id="UP000244180">
    <property type="component" value="Unassembled WGS sequence"/>
</dbReference>
<proteinExistence type="inferred from homology"/>
<evidence type="ECO:0000256" key="1">
    <source>
        <dbReference type="ARBA" id="ARBA00001947"/>
    </source>
</evidence>
<evidence type="ECO:0000256" key="4">
    <source>
        <dbReference type="ARBA" id="ARBA00022670"/>
    </source>
</evidence>
<dbReference type="RefSeq" id="WP_272999802.1">
    <property type="nucleotide sequence ID" value="NZ_PEBV01000006.1"/>
</dbReference>
<evidence type="ECO:0000259" key="13">
    <source>
        <dbReference type="Pfam" id="PF02163"/>
    </source>
</evidence>
<comment type="cofactor">
    <cofactor evidence="1">
        <name>Zn(2+)</name>
        <dbReference type="ChEBI" id="CHEBI:29105"/>
    </cofactor>
</comment>
<dbReference type="GO" id="GO:0008237">
    <property type="term" value="F:metallopeptidase activity"/>
    <property type="evidence" value="ECO:0007669"/>
    <property type="project" value="UniProtKB-KW"/>
</dbReference>
<keyword evidence="11 12" id="KW-0472">Membrane</keyword>
<evidence type="ECO:0000256" key="6">
    <source>
        <dbReference type="ARBA" id="ARBA00022723"/>
    </source>
</evidence>
<gene>
    <name evidence="14" type="ORF">HSCHL_0825</name>
</gene>
<keyword evidence="6" id="KW-0479">Metal-binding</keyword>
<evidence type="ECO:0000256" key="10">
    <source>
        <dbReference type="ARBA" id="ARBA00023049"/>
    </source>
</evidence>
<comment type="subcellular location">
    <subcellularLocation>
        <location evidence="2">Membrane</location>
        <topology evidence="2">Multi-pass membrane protein</topology>
    </subcellularLocation>
</comment>
<evidence type="ECO:0000256" key="2">
    <source>
        <dbReference type="ARBA" id="ARBA00004141"/>
    </source>
</evidence>
<keyword evidence="4" id="KW-0645">Protease</keyword>
<organism evidence="14 15">
    <name type="scientific">Hydrogenibacillus schlegelii</name>
    <name type="common">Bacillus schlegelii</name>
    <dbReference type="NCBI Taxonomy" id="1484"/>
    <lineage>
        <taxon>Bacteria</taxon>
        <taxon>Bacillati</taxon>
        <taxon>Bacillota</taxon>
        <taxon>Bacilli</taxon>
        <taxon>Bacillales</taxon>
        <taxon>Bacillales Family X. Incertae Sedis</taxon>
        <taxon>Hydrogenibacillus</taxon>
    </lineage>
</organism>
<dbReference type="AlphaFoldDB" id="A0A2T5GDA9"/>
<evidence type="ECO:0000256" key="8">
    <source>
        <dbReference type="ARBA" id="ARBA00022833"/>
    </source>
</evidence>
<evidence type="ECO:0000313" key="14">
    <source>
        <dbReference type="EMBL" id="PTQ54181.1"/>
    </source>
</evidence>
<dbReference type="GO" id="GO:0016020">
    <property type="term" value="C:membrane"/>
    <property type="evidence" value="ECO:0007669"/>
    <property type="project" value="UniProtKB-SubCell"/>
</dbReference>
<evidence type="ECO:0000313" key="15">
    <source>
        <dbReference type="Proteomes" id="UP000244180"/>
    </source>
</evidence>
<feature type="transmembrane region" description="Helical" evidence="12">
    <location>
        <begin position="9"/>
        <end position="35"/>
    </location>
</feature>
<reference evidence="14 15" key="1">
    <citation type="submission" date="2017-08" db="EMBL/GenBank/DDBJ databases">
        <title>Burning lignite coal seam in the remote Altai Mountains harbors a hydrogen-driven thermophilic microbial community.</title>
        <authorList>
            <person name="Kadnikov V.V."/>
            <person name="Mardanov A.V."/>
            <person name="Ivasenko D."/>
            <person name="Beletsky A.V."/>
            <person name="Karnachuk O.V."/>
            <person name="Ravin N.V."/>
        </authorList>
    </citation>
    <scope>NUCLEOTIDE SEQUENCE [LARGE SCALE GENOMIC DNA]</scope>
    <source>
        <strain evidence="14">AL33</strain>
    </source>
</reference>
<name>A0A2T5GDA9_HYDSH</name>
<dbReference type="PANTHER" id="PTHR39188:SF3">
    <property type="entry name" value="STAGE IV SPORULATION PROTEIN FB"/>
    <property type="match status" value="1"/>
</dbReference>
<feature type="domain" description="Peptidase M50" evidence="13">
    <location>
        <begin position="26"/>
        <end position="95"/>
    </location>
</feature>
<comment type="similarity">
    <text evidence="3">Belongs to the peptidase M50B family.</text>
</comment>
<evidence type="ECO:0000256" key="7">
    <source>
        <dbReference type="ARBA" id="ARBA00022801"/>
    </source>
</evidence>